<keyword evidence="2" id="KW-1185">Reference proteome</keyword>
<reference evidence="1 2" key="1">
    <citation type="journal article" date="2017" name="Mol. Ecol.">
        <title>Comparative and population genomic landscape of Phellinus noxius: A hypervariable fungus causing root rot in trees.</title>
        <authorList>
            <person name="Chung C.L."/>
            <person name="Lee T.J."/>
            <person name="Akiba M."/>
            <person name="Lee H.H."/>
            <person name="Kuo T.H."/>
            <person name="Liu D."/>
            <person name="Ke H.M."/>
            <person name="Yokoi T."/>
            <person name="Roa M.B."/>
            <person name="Lu M.J."/>
            <person name="Chang Y.Y."/>
            <person name="Ann P.J."/>
            <person name="Tsai J.N."/>
            <person name="Chen C.Y."/>
            <person name="Tzean S.S."/>
            <person name="Ota Y."/>
            <person name="Hattori T."/>
            <person name="Sahashi N."/>
            <person name="Liou R.F."/>
            <person name="Kikuchi T."/>
            <person name="Tsai I.J."/>
        </authorList>
    </citation>
    <scope>NUCLEOTIDE SEQUENCE [LARGE SCALE GENOMIC DNA]</scope>
    <source>
        <strain evidence="1 2">FFPRI411160</strain>
    </source>
</reference>
<proteinExistence type="predicted"/>
<accession>A0A286UA31</accession>
<organism evidence="1 2">
    <name type="scientific">Pyrrhoderma noxium</name>
    <dbReference type="NCBI Taxonomy" id="2282107"/>
    <lineage>
        <taxon>Eukaryota</taxon>
        <taxon>Fungi</taxon>
        <taxon>Dikarya</taxon>
        <taxon>Basidiomycota</taxon>
        <taxon>Agaricomycotina</taxon>
        <taxon>Agaricomycetes</taxon>
        <taxon>Hymenochaetales</taxon>
        <taxon>Hymenochaetaceae</taxon>
        <taxon>Pyrrhoderma</taxon>
    </lineage>
</organism>
<dbReference type="Proteomes" id="UP000217199">
    <property type="component" value="Unassembled WGS sequence"/>
</dbReference>
<evidence type="ECO:0000313" key="2">
    <source>
        <dbReference type="Proteomes" id="UP000217199"/>
    </source>
</evidence>
<name>A0A286UA31_9AGAM</name>
<comment type="caution">
    <text evidence="1">The sequence shown here is derived from an EMBL/GenBank/DDBJ whole genome shotgun (WGS) entry which is preliminary data.</text>
</comment>
<dbReference type="AlphaFoldDB" id="A0A286UA31"/>
<dbReference type="EMBL" id="NBII01000008">
    <property type="protein sequence ID" value="PAV16438.1"/>
    <property type="molecule type" value="Genomic_DNA"/>
</dbReference>
<evidence type="ECO:0000313" key="1">
    <source>
        <dbReference type="EMBL" id="PAV16438.1"/>
    </source>
</evidence>
<dbReference type="InParanoid" id="A0A286UA31"/>
<gene>
    <name evidence="1" type="ORF">PNOK_0805800</name>
</gene>
<sequence length="90" mass="10263">MAALMAQNTGTARYTRQIYIPINNKLKLGLNSSCSHRSILRVYYHQKKALKSDHIFFLSCLKNKDGYVDLGVPDGLLYRNGIEKICQVPF</sequence>
<protein>
    <submittedName>
        <fullName evidence="1">Uncharacterized protein</fullName>
    </submittedName>
</protein>